<dbReference type="EMBL" id="BAAAQM010000037">
    <property type="protein sequence ID" value="GAA1986520.1"/>
    <property type="molecule type" value="Genomic_DNA"/>
</dbReference>
<dbReference type="InterPro" id="IPR008920">
    <property type="entry name" value="TF_FadR/GntR_C"/>
</dbReference>
<dbReference type="Gene3D" id="1.10.10.10">
    <property type="entry name" value="Winged helix-like DNA-binding domain superfamily/Winged helix DNA-binding domain"/>
    <property type="match status" value="1"/>
</dbReference>
<reference evidence="5 6" key="1">
    <citation type="journal article" date="2019" name="Int. J. Syst. Evol. Microbiol.">
        <title>The Global Catalogue of Microorganisms (GCM) 10K type strain sequencing project: providing services to taxonomists for standard genome sequencing and annotation.</title>
        <authorList>
            <consortium name="The Broad Institute Genomics Platform"/>
            <consortium name="The Broad Institute Genome Sequencing Center for Infectious Disease"/>
            <person name="Wu L."/>
            <person name="Ma J."/>
        </authorList>
    </citation>
    <scope>NUCLEOTIDE SEQUENCE [LARGE SCALE GENOMIC DNA]</scope>
    <source>
        <strain evidence="5 6">JCM 16013</strain>
    </source>
</reference>
<sequence length="245" mass="26930">MSPEPEAKTAVDRAFSGIRRMIATGQIGPGERLPLEGDLCEELEVSRGSLREAVRMLAALRVVEARHGSGTYVASLRPEEIIGSLSLTVDLLPAEGLLQLYEIRRVLESHVASQAAARLTRDAERKLYSLTEEMEAIEDLTSARSLQRHFELDFEFHSVIAQTGGNPALESLLAVFRGRARSFQVFELPEGPEIKRRSDEEHRLIVGALADRDPATAAQLAAAHVSHTEKWFRVLAEGPGSAKRG</sequence>
<organism evidence="5 6">
    <name type="scientific">Catenulispora subtropica</name>
    <dbReference type="NCBI Taxonomy" id="450798"/>
    <lineage>
        <taxon>Bacteria</taxon>
        <taxon>Bacillati</taxon>
        <taxon>Actinomycetota</taxon>
        <taxon>Actinomycetes</taxon>
        <taxon>Catenulisporales</taxon>
        <taxon>Catenulisporaceae</taxon>
        <taxon>Catenulispora</taxon>
    </lineage>
</organism>
<evidence type="ECO:0000256" key="1">
    <source>
        <dbReference type="ARBA" id="ARBA00023015"/>
    </source>
</evidence>
<dbReference type="Gene3D" id="1.20.120.530">
    <property type="entry name" value="GntR ligand-binding domain-like"/>
    <property type="match status" value="1"/>
</dbReference>
<dbReference type="InterPro" id="IPR000524">
    <property type="entry name" value="Tscrpt_reg_HTH_GntR"/>
</dbReference>
<dbReference type="SMART" id="SM00345">
    <property type="entry name" value="HTH_GNTR"/>
    <property type="match status" value="1"/>
</dbReference>
<accession>A0ABN2SJ09</accession>
<dbReference type="SUPFAM" id="SSF46785">
    <property type="entry name" value="Winged helix' DNA-binding domain"/>
    <property type="match status" value="1"/>
</dbReference>
<keyword evidence="1" id="KW-0805">Transcription regulation</keyword>
<dbReference type="CDD" id="cd07377">
    <property type="entry name" value="WHTH_GntR"/>
    <property type="match status" value="1"/>
</dbReference>
<dbReference type="Pfam" id="PF07729">
    <property type="entry name" value="FCD"/>
    <property type="match status" value="1"/>
</dbReference>
<keyword evidence="6" id="KW-1185">Reference proteome</keyword>
<name>A0ABN2SJ09_9ACTN</name>
<dbReference type="RefSeq" id="WP_344660145.1">
    <property type="nucleotide sequence ID" value="NZ_BAAAQM010000037.1"/>
</dbReference>
<protein>
    <submittedName>
        <fullName evidence="5">FadR/GntR family transcriptional regulator</fullName>
    </submittedName>
</protein>
<keyword evidence="3" id="KW-0804">Transcription</keyword>
<dbReference type="PROSITE" id="PS50949">
    <property type="entry name" value="HTH_GNTR"/>
    <property type="match status" value="1"/>
</dbReference>
<evidence type="ECO:0000256" key="2">
    <source>
        <dbReference type="ARBA" id="ARBA00023125"/>
    </source>
</evidence>
<dbReference type="PANTHER" id="PTHR43537:SF5">
    <property type="entry name" value="UXU OPERON TRANSCRIPTIONAL REGULATOR"/>
    <property type="match status" value="1"/>
</dbReference>
<keyword evidence="2" id="KW-0238">DNA-binding</keyword>
<dbReference type="PANTHER" id="PTHR43537">
    <property type="entry name" value="TRANSCRIPTIONAL REGULATOR, GNTR FAMILY"/>
    <property type="match status" value="1"/>
</dbReference>
<dbReference type="SMART" id="SM00895">
    <property type="entry name" value="FCD"/>
    <property type="match status" value="1"/>
</dbReference>
<evidence type="ECO:0000256" key="3">
    <source>
        <dbReference type="ARBA" id="ARBA00023163"/>
    </source>
</evidence>
<feature type="domain" description="HTH gntR-type" evidence="4">
    <location>
        <begin position="8"/>
        <end position="76"/>
    </location>
</feature>
<evidence type="ECO:0000313" key="5">
    <source>
        <dbReference type="EMBL" id="GAA1986520.1"/>
    </source>
</evidence>
<proteinExistence type="predicted"/>
<evidence type="ECO:0000259" key="4">
    <source>
        <dbReference type="PROSITE" id="PS50949"/>
    </source>
</evidence>
<dbReference type="InterPro" id="IPR036390">
    <property type="entry name" value="WH_DNA-bd_sf"/>
</dbReference>
<dbReference type="Pfam" id="PF00392">
    <property type="entry name" value="GntR"/>
    <property type="match status" value="1"/>
</dbReference>
<comment type="caution">
    <text evidence="5">The sequence shown here is derived from an EMBL/GenBank/DDBJ whole genome shotgun (WGS) entry which is preliminary data.</text>
</comment>
<dbReference type="SUPFAM" id="SSF48008">
    <property type="entry name" value="GntR ligand-binding domain-like"/>
    <property type="match status" value="1"/>
</dbReference>
<dbReference type="InterPro" id="IPR011711">
    <property type="entry name" value="GntR_C"/>
</dbReference>
<dbReference type="InterPro" id="IPR036388">
    <property type="entry name" value="WH-like_DNA-bd_sf"/>
</dbReference>
<gene>
    <name evidence="5" type="ORF">GCM10009838_56320</name>
</gene>
<evidence type="ECO:0000313" key="6">
    <source>
        <dbReference type="Proteomes" id="UP001499854"/>
    </source>
</evidence>
<dbReference type="Proteomes" id="UP001499854">
    <property type="component" value="Unassembled WGS sequence"/>
</dbReference>